<protein>
    <recommendedName>
        <fullName evidence="2">Rho-GAP domain-containing protein</fullName>
    </recommendedName>
</protein>
<dbReference type="InterPro" id="IPR051576">
    <property type="entry name" value="PX-Rho_GAP"/>
</dbReference>
<dbReference type="GO" id="GO:0005654">
    <property type="term" value="C:nucleoplasm"/>
    <property type="evidence" value="ECO:0007669"/>
    <property type="project" value="TreeGrafter"/>
</dbReference>
<feature type="domain" description="Rho-GAP" evidence="2">
    <location>
        <begin position="1"/>
        <end position="72"/>
    </location>
</feature>
<dbReference type="PANTHER" id="PTHR15729">
    <property type="entry name" value="CDC42 GTPASE-ACTIVATING PROTEIN"/>
    <property type="match status" value="1"/>
</dbReference>
<keyword evidence="4" id="KW-1185">Reference proteome</keyword>
<dbReference type="GO" id="GO:0001650">
    <property type="term" value="C:fibrillar center"/>
    <property type="evidence" value="ECO:0007669"/>
    <property type="project" value="TreeGrafter"/>
</dbReference>
<reference evidence="3 4" key="1">
    <citation type="submission" date="2018-01" db="EMBL/GenBank/DDBJ databases">
        <title>Comparison of the Chinese Bamboo Partridge and Red Junglefowl genome sequences highlights the importance of demography in genome evolution.</title>
        <authorList>
            <person name="Tiley G.P."/>
            <person name="Kimball R.T."/>
            <person name="Braun E.L."/>
            <person name="Burleigh J.G."/>
        </authorList>
    </citation>
    <scope>NUCLEOTIDE SEQUENCE [LARGE SCALE GENOMIC DNA]</scope>
    <source>
        <strain evidence="3">RTK389</strain>
        <tissue evidence="3">Blood</tissue>
    </source>
</reference>
<evidence type="ECO:0000313" key="4">
    <source>
        <dbReference type="Proteomes" id="UP000237246"/>
    </source>
</evidence>
<organism evidence="3 4">
    <name type="scientific">Bambusicola thoracicus</name>
    <name type="common">Chinese bamboo-partridge</name>
    <name type="synonym">Perdix thoracica</name>
    <dbReference type="NCBI Taxonomy" id="9083"/>
    <lineage>
        <taxon>Eukaryota</taxon>
        <taxon>Metazoa</taxon>
        <taxon>Chordata</taxon>
        <taxon>Craniata</taxon>
        <taxon>Vertebrata</taxon>
        <taxon>Euteleostomi</taxon>
        <taxon>Archelosauria</taxon>
        <taxon>Archosauria</taxon>
        <taxon>Dinosauria</taxon>
        <taxon>Saurischia</taxon>
        <taxon>Theropoda</taxon>
        <taxon>Coelurosauria</taxon>
        <taxon>Aves</taxon>
        <taxon>Neognathae</taxon>
        <taxon>Galloanserae</taxon>
        <taxon>Galliformes</taxon>
        <taxon>Phasianidae</taxon>
        <taxon>Perdicinae</taxon>
        <taxon>Bambusicola</taxon>
    </lineage>
</organism>
<keyword evidence="1" id="KW-0343">GTPase activation</keyword>
<dbReference type="OrthoDB" id="79452at2759"/>
<dbReference type="GO" id="GO:0005096">
    <property type="term" value="F:GTPase activator activity"/>
    <property type="evidence" value="ECO:0007669"/>
    <property type="project" value="UniProtKB-KW"/>
</dbReference>
<sequence>TLEYLMRHLACLAGSCSATNMPTKNLVIVWAPNLFRSQQEESACASGRAACMELQRQSNVVEFIIDHTDVLFCSSSTLGIGDGAGERPPAGALS</sequence>
<dbReference type="GO" id="GO:0005938">
    <property type="term" value="C:cell cortex"/>
    <property type="evidence" value="ECO:0007669"/>
    <property type="project" value="TreeGrafter"/>
</dbReference>
<dbReference type="GO" id="GO:0015629">
    <property type="term" value="C:actin cytoskeleton"/>
    <property type="evidence" value="ECO:0007669"/>
    <property type="project" value="TreeGrafter"/>
</dbReference>
<dbReference type="EMBL" id="PPHD01055720">
    <property type="protein sequence ID" value="POI22689.1"/>
    <property type="molecule type" value="Genomic_DNA"/>
</dbReference>
<dbReference type="InterPro" id="IPR000198">
    <property type="entry name" value="RhoGAP_dom"/>
</dbReference>
<name>A0A2P4SEZ5_BAMTH</name>
<dbReference type="GO" id="GO:0005794">
    <property type="term" value="C:Golgi apparatus"/>
    <property type="evidence" value="ECO:0007669"/>
    <property type="project" value="TreeGrafter"/>
</dbReference>
<dbReference type="Pfam" id="PF00620">
    <property type="entry name" value="RhoGAP"/>
    <property type="match status" value="1"/>
</dbReference>
<accession>A0A2P4SEZ5</accession>
<dbReference type="SUPFAM" id="SSF48350">
    <property type="entry name" value="GTPase activation domain, GAP"/>
    <property type="match status" value="1"/>
</dbReference>
<evidence type="ECO:0000313" key="3">
    <source>
        <dbReference type="EMBL" id="POI22689.1"/>
    </source>
</evidence>
<proteinExistence type="predicted"/>
<dbReference type="GO" id="GO:0007264">
    <property type="term" value="P:small GTPase-mediated signal transduction"/>
    <property type="evidence" value="ECO:0007669"/>
    <property type="project" value="TreeGrafter"/>
</dbReference>
<evidence type="ECO:0000256" key="1">
    <source>
        <dbReference type="ARBA" id="ARBA00022468"/>
    </source>
</evidence>
<comment type="caution">
    <text evidence="3">The sequence shown here is derived from an EMBL/GenBank/DDBJ whole genome shotgun (WGS) entry which is preliminary data.</text>
</comment>
<dbReference type="PANTHER" id="PTHR15729:SF13">
    <property type="entry name" value="RHO GTPASE-ACTIVATING PROTEIN 32"/>
    <property type="match status" value="1"/>
</dbReference>
<evidence type="ECO:0000259" key="2">
    <source>
        <dbReference type="PROSITE" id="PS50238"/>
    </source>
</evidence>
<dbReference type="PROSITE" id="PS50238">
    <property type="entry name" value="RHOGAP"/>
    <property type="match status" value="1"/>
</dbReference>
<dbReference type="AlphaFoldDB" id="A0A2P4SEZ5"/>
<dbReference type="Gene3D" id="1.10.555.10">
    <property type="entry name" value="Rho GTPase activation protein"/>
    <property type="match status" value="1"/>
</dbReference>
<gene>
    <name evidence="3" type="ORF">CIB84_013564</name>
</gene>
<feature type="non-terminal residue" evidence="3">
    <location>
        <position position="1"/>
    </location>
</feature>
<dbReference type="InterPro" id="IPR008936">
    <property type="entry name" value="Rho_GTPase_activation_prot"/>
</dbReference>
<dbReference type="Proteomes" id="UP000237246">
    <property type="component" value="Unassembled WGS sequence"/>
</dbReference>